<dbReference type="GO" id="GO:0005929">
    <property type="term" value="C:cilium"/>
    <property type="evidence" value="ECO:0007669"/>
    <property type="project" value="TreeGrafter"/>
</dbReference>
<dbReference type="EMBL" id="JAUNZN010000007">
    <property type="protein sequence ID" value="KAK4818907.1"/>
    <property type="molecule type" value="Genomic_DNA"/>
</dbReference>
<accession>A0AAN7N363</accession>
<protein>
    <recommendedName>
        <fullName evidence="2">CCZ1/INTU/HPS4 third Longin domain-containing protein</fullName>
    </recommendedName>
</protein>
<feature type="domain" description="CCZ1/INTU/HPS4 third Longin" evidence="2">
    <location>
        <begin position="43"/>
        <end position="114"/>
    </location>
</feature>
<reference evidence="3 4" key="1">
    <citation type="journal article" date="2023" name="J. Hered.">
        <title>Chromosome-level genome of the wood stork (Mycteria americana) provides insight into avian chromosome evolution.</title>
        <authorList>
            <person name="Flamio R. Jr."/>
            <person name="Ramstad K.M."/>
        </authorList>
    </citation>
    <scope>NUCLEOTIDE SEQUENCE [LARGE SCALE GENOMIC DNA]</scope>
    <source>
        <strain evidence="3">JAX WOST 10</strain>
    </source>
</reference>
<dbReference type="InterPro" id="IPR039151">
    <property type="entry name" value="INTU"/>
</dbReference>
<feature type="compositionally biased region" description="Basic and acidic residues" evidence="1">
    <location>
        <begin position="8"/>
        <end position="21"/>
    </location>
</feature>
<evidence type="ECO:0000259" key="2">
    <source>
        <dbReference type="Pfam" id="PF19033"/>
    </source>
</evidence>
<keyword evidence="4" id="KW-1185">Reference proteome</keyword>
<dbReference type="PANTHER" id="PTHR21082">
    <property type="entry name" value="PROTEIN INTURNED"/>
    <property type="match status" value="1"/>
</dbReference>
<dbReference type="PANTHER" id="PTHR21082:SF4">
    <property type="entry name" value="PROTEIN INTURNED"/>
    <property type="match status" value="1"/>
</dbReference>
<dbReference type="Pfam" id="PF19033">
    <property type="entry name" value="Intu_longin_3"/>
    <property type="match status" value="1"/>
</dbReference>
<dbReference type="Proteomes" id="UP001333110">
    <property type="component" value="Unassembled WGS sequence"/>
</dbReference>
<comment type="caution">
    <text evidence="3">The sequence shown here is derived from an EMBL/GenBank/DDBJ whole genome shotgun (WGS) entry which is preliminary data.</text>
</comment>
<sequence>MVSCSEYKAGEEEGSREDVRSDGICLPKPSEKKKKAGSGISEFSSKADEDLDLVREHGVLFECSPDNWTDQKKPPPTMNYWVVGRLILHPKPQECYVCFHDSVTEAAVELAFKLSFGLAT</sequence>
<evidence type="ECO:0000313" key="4">
    <source>
        <dbReference type="Proteomes" id="UP001333110"/>
    </source>
</evidence>
<organism evidence="3 4">
    <name type="scientific">Mycteria americana</name>
    <name type="common">Wood stork</name>
    <dbReference type="NCBI Taxonomy" id="33587"/>
    <lineage>
        <taxon>Eukaryota</taxon>
        <taxon>Metazoa</taxon>
        <taxon>Chordata</taxon>
        <taxon>Craniata</taxon>
        <taxon>Vertebrata</taxon>
        <taxon>Euteleostomi</taxon>
        <taxon>Archelosauria</taxon>
        <taxon>Archosauria</taxon>
        <taxon>Dinosauria</taxon>
        <taxon>Saurischia</taxon>
        <taxon>Theropoda</taxon>
        <taxon>Coelurosauria</taxon>
        <taxon>Aves</taxon>
        <taxon>Neognathae</taxon>
        <taxon>Neoaves</taxon>
        <taxon>Aequornithes</taxon>
        <taxon>Ciconiiformes</taxon>
        <taxon>Ciconiidae</taxon>
        <taxon>Mycteria</taxon>
    </lineage>
</organism>
<dbReference type="GO" id="GO:0001736">
    <property type="term" value="P:establishment of planar polarity"/>
    <property type="evidence" value="ECO:0007669"/>
    <property type="project" value="InterPro"/>
</dbReference>
<gene>
    <name evidence="3" type="ORF">QYF61_021592</name>
</gene>
<feature type="region of interest" description="Disordered" evidence="1">
    <location>
        <begin position="1"/>
        <end position="42"/>
    </location>
</feature>
<evidence type="ECO:0000313" key="3">
    <source>
        <dbReference type="EMBL" id="KAK4818907.1"/>
    </source>
</evidence>
<dbReference type="GO" id="GO:0016192">
    <property type="term" value="P:vesicle-mediated transport"/>
    <property type="evidence" value="ECO:0007669"/>
    <property type="project" value="InterPro"/>
</dbReference>
<dbReference type="GO" id="GO:0005737">
    <property type="term" value="C:cytoplasm"/>
    <property type="evidence" value="ECO:0007669"/>
    <property type="project" value="TreeGrafter"/>
</dbReference>
<dbReference type="GO" id="GO:0060271">
    <property type="term" value="P:cilium assembly"/>
    <property type="evidence" value="ECO:0007669"/>
    <property type="project" value="InterPro"/>
</dbReference>
<name>A0AAN7N363_MYCAM</name>
<dbReference type="InterPro" id="IPR043989">
    <property type="entry name" value="CCZ1/INTU/HSP4_longin_3"/>
</dbReference>
<dbReference type="GO" id="GO:0007399">
    <property type="term" value="P:nervous system development"/>
    <property type="evidence" value="ECO:0007669"/>
    <property type="project" value="TreeGrafter"/>
</dbReference>
<dbReference type="AlphaFoldDB" id="A0AAN7N363"/>
<evidence type="ECO:0000256" key="1">
    <source>
        <dbReference type="SAM" id="MobiDB-lite"/>
    </source>
</evidence>
<proteinExistence type="predicted"/>